<feature type="region of interest" description="Disordered" evidence="11">
    <location>
        <begin position="1238"/>
        <end position="1257"/>
    </location>
</feature>
<feature type="region of interest" description="Disordered" evidence="11">
    <location>
        <begin position="178"/>
        <end position="198"/>
    </location>
</feature>
<evidence type="ECO:0000256" key="3">
    <source>
        <dbReference type="ARBA" id="ARBA00022490"/>
    </source>
</evidence>
<reference evidence="13 14" key="1">
    <citation type="journal article" date="2018" name="Nat. Ecol. Evol.">
        <title>Shark genomes provide insights into elasmobranch evolution and the origin of vertebrates.</title>
        <authorList>
            <person name="Hara Y"/>
            <person name="Yamaguchi K"/>
            <person name="Onimaru K"/>
            <person name="Kadota M"/>
            <person name="Koyanagi M"/>
            <person name="Keeley SD"/>
            <person name="Tatsumi K"/>
            <person name="Tanaka K"/>
            <person name="Motone F"/>
            <person name="Kageyama Y"/>
            <person name="Nozu R"/>
            <person name="Adachi N"/>
            <person name="Nishimura O"/>
            <person name="Nakagawa R"/>
            <person name="Tanegashima C"/>
            <person name="Kiyatake I"/>
            <person name="Matsumoto R"/>
            <person name="Murakumo K"/>
            <person name="Nishida K"/>
            <person name="Terakita A"/>
            <person name="Kuratani S"/>
            <person name="Sato K"/>
            <person name="Hyodo S Kuraku.S."/>
        </authorList>
    </citation>
    <scope>NUCLEOTIDE SEQUENCE [LARGE SCALE GENOMIC DNA]</scope>
</reference>
<keyword evidence="3" id="KW-0963">Cytoplasm</keyword>
<dbReference type="GO" id="GO:0000976">
    <property type="term" value="F:transcription cis-regulatory region binding"/>
    <property type="evidence" value="ECO:0007669"/>
    <property type="project" value="TreeGrafter"/>
</dbReference>
<evidence type="ECO:0000256" key="9">
    <source>
        <dbReference type="ARBA" id="ARBA00039684"/>
    </source>
</evidence>
<feature type="region of interest" description="Disordered" evidence="11">
    <location>
        <begin position="718"/>
        <end position="746"/>
    </location>
</feature>
<dbReference type="GO" id="GO:0032922">
    <property type="term" value="P:circadian regulation of gene expression"/>
    <property type="evidence" value="ECO:0007669"/>
    <property type="project" value="TreeGrafter"/>
</dbReference>
<feature type="region of interest" description="Disordered" evidence="11">
    <location>
        <begin position="151"/>
        <end position="170"/>
    </location>
</feature>
<evidence type="ECO:0000256" key="5">
    <source>
        <dbReference type="ARBA" id="ARBA00023015"/>
    </source>
</evidence>
<evidence type="ECO:0000256" key="4">
    <source>
        <dbReference type="ARBA" id="ARBA00022737"/>
    </source>
</evidence>
<dbReference type="GO" id="GO:0000122">
    <property type="term" value="P:negative regulation of transcription by RNA polymerase II"/>
    <property type="evidence" value="ECO:0007669"/>
    <property type="project" value="TreeGrafter"/>
</dbReference>
<dbReference type="InterPro" id="IPR050760">
    <property type="entry name" value="Period_circadian_regulator"/>
</dbReference>
<feature type="domain" description="PAS" evidence="12">
    <location>
        <begin position="442"/>
        <end position="485"/>
    </location>
</feature>
<evidence type="ECO:0000256" key="11">
    <source>
        <dbReference type="SAM" id="MobiDB-lite"/>
    </source>
</evidence>
<keyword evidence="5" id="KW-0805">Transcription regulation</keyword>
<accession>A0A401SGA4</accession>
<feature type="compositionally biased region" description="Polar residues" evidence="11">
    <location>
        <begin position="649"/>
        <end position="658"/>
    </location>
</feature>
<evidence type="ECO:0000313" key="13">
    <source>
        <dbReference type="EMBL" id="GCC29370.1"/>
    </source>
</evidence>
<feature type="region of interest" description="Disordered" evidence="11">
    <location>
        <begin position="1196"/>
        <end position="1232"/>
    </location>
</feature>
<dbReference type="GO" id="GO:0001222">
    <property type="term" value="F:transcription corepressor binding"/>
    <property type="evidence" value="ECO:0007669"/>
    <property type="project" value="TreeGrafter"/>
</dbReference>
<evidence type="ECO:0000256" key="1">
    <source>
        <dbReference type="ARBA" id="ARBA00004123"/>
    </source>
</evidence>
<dbReference type="Pfam" id="PF21353">
    <property type="entry name" value="Per3-like_PAS-A"/>
    <property type="match status" value="1"/>
</dbReference>
<feature type="compositionally biased region" description="Low complexity" evidence="11">
    <location>
        <begin position="1046"/>
        <end position="1065"/>
    </location>
</feature>
<dbReference type="PANTHER" id="PTHR11269">
    <property type="entry name" value="PERIOD CIRCADIAN PROTEIN"/>
    <property type="match status" value="1"/>
</dbReference>
<dbReference type="SMART" id="SM00091">
    <property type="entry name" value="PAS"/>
    <property type="match status" value="2"/>
</dbReference>
<evidence type="ECO:0000256" key="7">
    <source>
        <dbReference type="ARBA" id="ARBA00023163"/>
    </source>
</evidence>
<feature type="compositionally biased region" description="Low complexity" evidence="11">
    <location>
        <begin position="930"/>
        <end position="948"/>
    </location>
</feature>
<gene>
    <name evidence="13" type="ORF">chiPu_0007811</name>
</gene>
<evidence type="ECO:0000256" key="8">
    <source>
        <dbReference type="ARBA" id="ARBA00023242"/>
    </source>
</evidence>
<name>A0A401SGA4_CHIPU</name>
<comment type="caution">
    <text evidence="13">The sequence shown here is derived from an EMBL/GenBank/DDBJ whole genome shotgun (WGS) entry which is preliminary data.</text>
</comment>
<evidence type="ECO:0000256" key="6">
    <source>
        <dbReference type="ARBA" id="ARBA00023108"/>
    </source>
</evidence>
<feature type="region of interest" description="Disordered" evidence="11">
    <location>
        <begin position="905"/>
        <end position="948"/>
    </location>
</feature>
<feature type="compositionally biased region" description="Low complexity" evidence="11">
    <location>
        <begin position="100"/>
        <end position="112"/>
    </location>
</feature>
<feature type="compositionally biased region" description="Basic residues" evidence="11">
    <location>
        <begin position="910"/>
        <end position="922"/>
    </location>
</feature>
<feature type="compositionally biased region" description="Low complexity" evidence="11">
    <location>
        <begin position="1196"/>
        <end position="1224"/>
    </location>
</feature>
<dbReference type="PROSITE" id="PS50112">
    <property type="entry name" value="PAS"/>
    <property type="match status" value="1"/>
</dbReference>
<keyword evidence="4" id="KW-0677">Repeat</keyword>
<evidence type="ECO:0000259" key="12">
    <source>
        <dbReference type="PROSITE" id="PS50112"/>
    </source>
</evidence>
<feature type="region of interest" description="Disordered" evidence="11">
    <location>
        <begin position="634"/>
        <end position="676"/>
    </location>
</feature>
<proteinExistence type="predicted"/>
<feature type="compositionally biased region" description="Low complexity" evidence="11">
    <location>
        <begin position="664"/>
        <end position="676"/>
    </location>
</feature>
<dbReference type="Pfam" id="PF12114">
    <property type="entry name" value="Period_C"/>
    <property type="match status" value="1"/>
</dbReference>
<organism evidence="13 14">
    <name type="scientific">Chiloscyllium punctatum</name>
    <name type="common">Brownbanded bambooshark</name>
    <name type="synonym">Hemiscyllium punctatum</name>
    <dbReference type="NCBI Taxonomy" id="137246"/>
    <lineage>
        <taxon>Eukaryota</taxon>
        <taxon>Metazoa</taxon>
        <taxon>Chordata</taxon>
        <taxon>Craniata</taxon>
        <taxon>Vertebrata</taxon>
        <taxon>Chondrichthyes</taxon>
        <taxon>Elasmobranchii</taxon>
        <taxon>Galeomorphii</taxon>
        <taxon>Galeoidea</taxon>
        <taxon>Orectolobiformes</taxon>
        <taxon>Hemiscylliidae</taxon>
        <taxon>Chiloscyllium</taxon>
    </lineage>
</organism>
<keyword evidence="6" id="KW-0090">Biological rhythms</keyword>
<feature type="compositionally biased region" description="Polar residues" evidence="11">
    <location>
        <begin position="1091"/>
        <end position="1103"/>
    </location>
</feature>
<dbReference type="FunFam" id="3.30.450.20:FF:000013">
    <property type="entry name" value="Period circadian protein homolog 2"/>
    <property type="match status" value="1"/>
</dbReference>
<dbReference type="OrthoDB" id="7788983at2759"/>
<dbReference type="GO" id="GO:0005737">
    <property type="term" value="C:cytoplasm"/>
    <property type="evidence" value="ECO:0007669"/>
    <property type="project" value="UniProtKB-SubCell"/>
</dbReference>
<dbReference type="InterPro" id="IPR035965">
    <property type="entry name" value="PAS-like_dom_sf"/>
</dbReference>
<feature type="compositionally biased region" description="Polar residues" evidence="11">
    <location>
        <begin position="86"/>
        <end position="99"/>
    </location>
</feature>
<keyword evidence="8" id="KW-0539">Nucleus</keyword>
<dbReference type="PANTHER" id="PTHR11269:SF9">
    <property type="entry name" value="PERIOD CIRCADIAN PROTEIN HOMOLOG 2"/>
    <property type="match status" value="1"/>
</dbReference>
<feature type="compositionally biased region" description="Basic and acidic residues" evidence="11">
    <location>
        <begin position="1246"/>
        <end position="1257"/>
    </location>
</feature>
<dbReference type="OMA" id="FHGGKMM"/>
<feature type="region of interest" description="Disordered" evidence="11">
    <location>
        <begin position="1043"/>
        <end position="1103"/>
    </location>
</feature>
<feature type="compositionally biased region" description="Polar residues" evidence="11">
    <location>
        <begin position="181"/>
        <end position="198"/>
    </location>
</feature>
<dbReference type="FunFam" id="3.30.450.20:FF:000004">
    <property type="entry name" value="Period circadian protein homolog 3"/>
    <property type="match status" value="1"/>
</dbReference>
<dbReference type="GO" id="GO:0005634">
    <property type="term" value="C:nucleus"/>
    <property type="evidence" value="ECO:0007669"/>
    <property type="project" value="UniProtKB-SubCell"/>
</dbReference>
<keyword evidence="14" id="KW-1185">Reference proteome</keyword>
<dbReference type="STRING" id="137246.A0A401SGA4"/>
<dbReference type="InterPro" id="IPR057310">
    <property type="entry name" value="PER1-3_bHLH"/>
</dbReference>
<comment type="subcellular location">
    <subcellularLocation>
        <location evidence="2">Cytoplasm</location>
    </subcellularLocation>
    <subcellularLocation>
        <location evidence="1">Nucleus</location>
    </subcellularLocation>
</comment>
<protein>
    <recommendedName>
        <fullName evidence="9">Period circadian protein homolog 2</fullName>
    </recommendedName>
    <alternativeName>
        <fullName evidence="10">Circadian clock protein PERIOD 2</fullName>
    </alternativeName>
</protein>
<dbReference type="EMBL" id="BEZZ01000247">
    <property type="protein sequence ID" value="GCC29370.1"/>
    <property type="molecule type" value="Genomic_DNA"/>
</dbReference>
<evidence type="ECO:0000313" key="14">
    <source>
        <dbReference type="Proteomes" id="UP000287033"/>
    </source>
</evidence>
<dbReference type="Pfam" id="PF08447">
    <property type="entry name" value="PAS_3"/>
    <property type="match status" value="1"/>
</dbReference>
<feature type="region of interest" description="Disordered" evidence="11">
    <location>
        <begin position="83"/>
        <end position="112"/>
    </location>
</feature>
<dbReference type="InterPro" id="IPR000014">
    <property type="entry name" value="PAS"/>
</dbReference>
<dbReference type="Proteomes" id="UP000287033">
    <property type="component" value="Unassembled WGS sequence"/>
</dbReference>
<dbReference type="InterPro" id="IPR048814">
    <property type="entry name" value="Per1-3_PAS-A"/>
</dbReference>
<sequence length="1411" mass="155305">MGEVEGRTCHVPRCVQPCEPSATLRARLDRALLAVRGSQRSKRMAAFSESGFQETELVLHSSSADIQDQTQDREVQQLHDDVEMKSNGSSGTDSNVNEFSESSSSSASQNGKDSALLLDSLESSKSTNTKKRKRRFDEVYIRNKRLPFMPLSFEKCNPTDSSNSQSLSLRSSSNGFSLISASSEQDNPSTSGCSSDQSAKAKTQKELIKALSVLKRHLPSDKMTKGKSRTLSTLKYALRCVKQVRANEEYYKFRMNDDSEPSSLSINSFTIDEVENITSEYTLKNTDIFAVTVSLITGQIVYISDQASSILNCNKDVFKNVKFTELLAPQDVGVFYSFTKPSQLPLWSVCTAADSSPPDCMQEKSFFCRISGDRQRGHSIHYYPFRMTTYLTKVRLSEDDDDQLCYLLLAERVHSGYEAPRIPHDKRVFTTTHSPSCVFQDVDERAVPLLGYLPQDLIGMPVLMHLHPDDQPLMLGIHKKILKHAGQPFEHSPLRFCSQNGEYITIDTSWSSFVNPWSRKVSFIIGRHKVRTGPLNEDVFANPGITETKTLSPEIQTITEQIRQLLLQPVYNNGSSGYGSLGSNGSHAQFMSVASSSDSSGNINEESHWNKPMTFQKICKDVHLVKNQGQAMFIENRGKSESKRRHKSVTQQKETCGQSKDFKASSSKGAAPSSAVKNMLSDDSRCKEQPVYCYQQINCLDSVIRYLDSYNIPSTVKRKCESSSASDDDKEKNNMQVSKEAPPLPQQSVRVPFKVAKEVSTGTVVGTSLTPLSLPRKAASVTSQCSYSSTIVHVGDKKLQADAEILLEDGLGTTDSAENMASTTLVTVVPSVSQEKEPYKKLGLTKEVLAAHTQKEEQIFLSKFKELSKLKTIETSCKSYLEDQYKGCSGDCGSQGFKPGWNRAEPVYKKGGKNKKLKLKRIKQQELSDSAPSHTNHHTPSSWSPSTVSQSRYSALPFTTVLPPIQLPVFSPHGGMPPTTDPSLSNFENAQGIHCTTQPPAYSAPLVTPMVAFVLPNYMLPQMNDSVHQPFFASQAPFPSQSAFLPQTPFPAQTPFQSQPQFASQRYDPPGESEKAAAPESRGAPSCCCTPQSVGPQGHTSPPLFQSRCSSPLQLNLLQLEEMPKSSEGIAVVGLVGGSGSMVDGGGMNNTPNIENVDIVKDEAKLAVSPDEPQNSDAHSTSTDLLDLLLQDSLSGTGSAGSGSARSTASGSSGSPSNGCGMSGTDTGSSHLSNTSKYFGSIDSSENDHKSKLGNSKKTDHLTNCVLQDPVWLSMSNIDERTMMTYQLPSRDIETVLKEDREKLKMMQRNQPKFTEDQKKELYEVFPWFKTNILLKTFDNTDLACWEKNASQSNSTIFDAEIHNLELNGLMEPNHNVGYPPLNFTTEEQKRAEIATSNLEVATTTFGNSAS</sequence>
<evidence type="ECO:0000256" key="2">
    <source>
        <dbReference type="ARBA" id="ARBA00004496"/>
    </source>
</evidence>
<keyword evidence="7" id="KW-0804">Transcription</keyword>
<dbReference type="InterPro" id="IPR022728">
    <property type="entry name" value="Period_circadian-like_C"/>
</dbReference>
<dbReference type="GO" id="GO:0043153">
    <property type="term" value="P:entrainment of circadian clock by photoperiod"/>
    <property type="evidence" value="ECO:0007669"/>
    <property type="project" value="TreeGrafter"/>
</dbReference>
<feature type="compositionally biased region" description="Low complexity" evidence="11">
    <location>
        <begin position="161"/>
        <end position="170"/>
    </location>
</feature>
<dbReference type="Gene3D" id="3.30.450.20">
    <property type="entry name" value="PAS domain"/>
    <property type="match status" value="2"/>
</dbReference>
<dbReference type="SUPFAM" id="SSF55785">
    <property type="entry name" value="PYP-like sensor domain (PAS domain)"/>
    <property type="match status" value="1"/>
</dbReference>
<dbReference type="CDD" id="cd00130">
    <property type="entry name" value="PAS"/>
    <property type="match status" value="1"/>
</dbReference>
<evidence type="ECO:0000256" key="10">
    <source>
        <dbReference type="ARBA" id="ARBA00042893"/>
    </source>
</evidence>
<dbReference type="Pfam" id="PF23170">
    <property type="entry name" value="bHLH_PER"/>
    <property type="match status" value="1"/>
</dbReference>
<dbReference type="InterPro" id="IPR013655">
    <property type="entry name" value="PAS_fold_3"/>
</dbReference>